<evidence type="ECO:0000313" key="2">
    <source>
        <dbReference type="Proteomes" id="UP001393056"/>
    </source>
</evidence>
<keyword evidence="2" id="KW-1185">Reference proteome</keyword>
<organism evidence="1 2">
    <name type="scientific">Flavobacterium helocola</name>
    <dbReference type="NCBI Taxonomy" id="3139139"/>
    <lineage>
        <taxon>Bacteria</taxon>
        <taxon>Pseudomonadati</taxon>
        <taxon>Bacteroidota</taxon>
        <taxon>Flavobacteriia</taxon>
        <taxon>Flavobacteriales</taxon>
        <taxon>Flavobacteriaceae</taxon>
        <taxon>Flavobacterium</taxon>
    </lineage>
</organism>
<sequence>MKKFLKKLLIFALVFFVVDKLFYVLIYLSPHFQTDPRIEMMLNGKINKDIIVLGSSRGAMNIIASQIEKETGQSAYNIAFPGSDVEFHDFILKTLLKYNTKPKTIIFAIDEPSQFLPSTSITFRRDKLYPLVKYSYINQVLIDKGDRNFTSWFMCLSRLNKSNFKLIKKISPTETVQQCGSIPVDFVNPKFKPIYRNEVQPYDVNEELSSKRNAFFSIINQCKKNNINLVITFSPNFSTPSQHFEDRIKSLAPNSNFFIYDTTKSVYKNKSYFYDESHLNKKGAAIFTSEVSAFLNQMSKK</sequence>
<protein>
    <recommendedName>
        <fullName evidence="3">DUF1574 domain-containing protein</fullName>
    </recommendedName>
</protein>
<dbReference type="Proteomes" id="UP001393056">
    <property type="component" value="Unassembled WGS sequence"/>
</dbReference>
<evidence type="ECO:0000313" key="1">
    <source>
        <dbReference type="EMBL" id="MEL1247949.1"/>
    </source>
</evidence>
<dbReference type="EMBL" id="JBBYHT010000003">
    <property type="protein sequence ID" value="MEL1247949.1"/>
    <property type="molecule type" value="Genomic_DNA"/>
</dbReference>
<dbReference type="SUPFAM" id="SSF52266">
    <property type="entry name" value="SGNH hydrolase"/>
    <property type="match status" value="1"/>
</dbReference>
<gene>
    <name evidence="1" type="ORF">AAEO58_07820</name>
</gene>
<comment type="caution">
    <text evidence="1">The sequence shown here is derived from an EMBL/GenBank/DDBJ whole genome shotgun (WGS) entry which is preliminary data.</text>
</comment>
<proteinExistence type="predicted"/>
<dbReference type="RefSeq" id="WP_341682915.1">
    <property type="nucleotide sequence ID" value="NZ_JBBYHT010000003.1"/>
</dbReference>
<name>A0ABU9I6A1_9FLAO</name>
<reference evidence="1 2" key="1">
    <citation type="submission" date="2024-04" db="EMBL/GenBank/DDBJ databases">
        <title>Flavobacterium sp. DGU41 16S ribosomal RNA gene Genome sequencing and assembly.</title>
        <authorList>
            <person name="Park S."/>
        </authorList>
    </citation>
    <scope>NUCLEOTIDE SEQUENCE [LARGE SCALE GENOMIC DNA]</scope>
    <source>
        <strain evidence="1 2">DGU41</strain>
    </source>
</reference>
<accession>A0ABU9I6A1</accession>
<evidence type="ECO:0008006" key="3">
    <source>
        <dbReference type="Google" id="ProtNLM"/>
    </source>
</evidence>